<dbReference type="GO" id="GO:0003735">
    <property type="term" value="F:structural constituent of ribosome"/>
    <property type="evidence" value="ECO:0007669"/>
    <property type="project" value="InterPro"/>
</dbReference>
<evidence type="ECO:0000259" key="5">
    <source>
        <dbReference type="Pfam" id="PF00542"/>
    </source>
</evidence>
<dbReference type="Proteomes" id="UP001359559">
    <property type="component" value="Unassembled WGS sequence"/>
</dbReference>
<dbReference type="InterPro" id="IPR027944">
    <property type="entry name" value="SEO_C"/>
</dbReference>
<dbReference type="GO" id="GO:0010088">
    <property type="term" value="P:phloem development"/>
    <property type="evidence" value="ECO:0007669"/>
    <property type="project" value="InterPro"/>
</dbReference>
<feature type="domain" description="Sieve element occlusion C-terminal" evidence="7">
    <location>
        <begin position="812"/>
        <end position="951"/>
    </location>
</feature>
<dbReference type="InterPro" id="IPR039299">
    <property type="entry name" value="SEOA"/>
</dbReference>
<evidence type="ECO:0000256" key="1">
    <source>
        <dbReference type="ARBA" id="ARBA00007197"/>
    </source>
</evidence>
<evidence type="ECO:0000256" key="3">
    <source>
        <dbReference type="ARBA" id="ARBA00023274"/>
    </source>
</evidence>
<dbReference type="Pfam" id="PF00542">
    <property type="entry name" value="Ribosomal_L12"/>
    <property type="match status" value="1"/>
</dbReference>
<keyword evidence="4" id="KW-0812">Transmembrane</keyword>
<dbReference type="PANTHER" id="PTHR33232:SF17">
    <property type="entry name" value="SIEVE ELEMENT OCCLUSION-RELATED"/>
    <property type="match status" value="1"/>
</dbReference>
<dbReference type="FunFam" id="3.30.1390.10:FF:000001">
    <property type="entry name" value="50S ribosomal protein L7/L12"/>
    <property type="match status" value="1"/>
</dbReference>
<evidence type="ECO:0008006" key="10">
    <source>
        <dbReference type="Google" id="ProtNLM"/>
    </source>
</evidence>
<keyword evidence="4" id="KW-1133">Transmembrane helix</keyword>
<keyword evidence="4" id="KW-0472">Membrane</keyword>
<reference evidence="8 9" key="1">
    <citation type="submission" date="2024-01" db="EMBL/GenBank/DDBJ databases">
        <title>The genomes of 5 underutilized Papilionoideae crops provide insights into root nodulation and disease resistance.</title>
        <authorList>
            <person name="Yuan L."/>
        </authorList>
    </citation>
    <scope>NUCLEOTIDE SEQUENCE [LARGE SCALE GENOMIC DNA]</scope>
    <source>
        <strain evidence="8">LY-2023</strain>
        <tissue evidence="8">Leaf</tissue>
    </source>
</reference>
<dbReference type="PANTHER" id="PTHR33232">
    <property type="entry name" value="PROTEIN SIEVE ELEMENT OCCLUSION B-LIKE"/>
    <property type="match status" value="1"/>
</dbReference>
<dbReference type="GO" id="GO:0005840">
    <property type="term" value="C:ribosome"/>
    <property type="evidence" value="ECO:0007669"/>
    <property type="project" value="UniProtKB-KW"/>
</dbReference>
<gene>
    <name evidence="8" type="ORF">RJT34_00225</name>
</gene>
<comment type="caution">
    <text evidence="8">The sequence shown here is derived from an EMBL/GenBank/DDBJ whole genome shotgun (WGS) entry which is preliminary data.</text>
</comment>
<evidence type="ECO:0000256" key="4">
    <source>
        <dbReference type="SAM" id="Phobius"/>
    </source>
</evidence>
<dbReference type="InterPro" id="IPR014719">
    <property type="entry name" value="Ribosomal_bL12_C/ClpS-like"/>
</dbReference>
<feature type="transmembrane region" description="Helical" evidence="4">
    <location>
        <begin position="177"/>
        <end position="203"/>
    </location>
</feature>
<dbReference type="Pfam" id="PF14577">
    <property type="entry name" value="SEO_C"/>
    <property type="match status" value="2"/>
</dbReference>
<dbReference type="GO" id="GO:1990904">
    <property type="term" value="C:ribonucleoprotein complex"/>
    <property type="evidence" value="ECO:0007669"/>
    <property type="project" value="UniProtKB-KW"/>
</dbReference>
<organism evidence="8 9">
    <name type="scientific">Clitoria ternatea</name>
    <name type="common">Butterfly pea</name>
    <dbReference type="NCBI Taxonomy" id="43366"/>
    <lineage>
        <taxon>Eukaryota</taxon>
        <taxon>Viridiplantae</taxon>
        <taxon>Streptophyta</taxon>
        <taxon>Embryophyta</taxon>
        <taxon>Tracheophyta</taxon>
        <taxon>Spermatophyta</taxon>
        <taxon>Magnoliopsida</taxon>
        <taxon>eudicotyledons</taxon>
        <taxon>Gunneridae</taxon>
        <taxon>Pentapetalae</taxon>
        <taxon>rosids</taxon>
        <taxon>fabids</taxon>
        <taxon>Fabales</taxon>
        <taxon>Fabaceae</taxon>
        <taxon>Papilionoideae</taxon>
        <taxon>50 kb inversion clade</taxon>
        <taxon>NPAAA clade</taxon>
        <taxon>indigoferoid/millettioid clade</taxon>
        <taxon>Phaseoleae</taxon>
        <taxon>Clitoria</taxon>
    </lineage>
</organism>
<sequence>MSQFTKRVFNFTRALSTEVLAQKVERIANEILDLNRFERHDFTVLWRLKMGLHRYGAPVASGIVAPSSGASGSAAAEAGATAAEKTAFDLKLEKYDAAAKIKIIKEVRAFTDLGLKEAKDLVEKAPCVLKKGLTKEEANPIIEKLKGLGAAVVLEQGIPWKLVLFAPVVILDEDMSVALILVAYYMALAGDALLLAFQGWVLIAFHKSKYLCFWFLNYTTLGYMFHFAALLSQWKEKYLLERGTCYRSYSDSDNPHQDTKYILNIGWLNHTNMSKQVHNNTQQQQEKFLLNPFEISDDQILEKVYITHFHCVEKYDVASLYSVASNVMNHSIEIADSIIQNGQHINQLREETGPLISFPRLSALKRIACQMICTARGEQYAHQTTMLILEQLRDYSWDAKTVIAVAAFALEYGKFWQLAPIPRDKLGKSLAELNGLQSIMENIQHLSNFNNLVKKVMQVVQCITDWKKLMTAQYNIKDVPSLSDTLHEIPVLAYWTISTLVTCTSNIDFLGDKGYRYDLSKFDYKLDFILKNFKDHQDKCNTQIGRIEDYSRRKDIINAIQTDKEIEIVKFLEALIIPSDSQDSRPIVYNGLTGGQVGMGEFKNKYVLLFISGLDKIEYEIQLLKSIDEKLKEEPNELEGYRKEDFKILWIPIVGVWEEEQKKKLENVTKLGWYVVKEFNFQTGIDLIKEVFNYKGNPIIMLISPEGKVENPDAKQIISTWGIDGFPFRTSDHTRLTQQWNWFWTEMINLSPTIRELIKRDCYIFIYGGTNTKWMKEFTAAVEKLKTNETLNLEETTIEYYPLGKDNPKIVPRFWITIDNLHASKKLTRKGGEEMQDSTTREIQRLLCLKQDPHGWAILSKGSHVKLLGQGEAMLRTVLDFEVWKEKLHQEVGFDVAFKDYYEKCKVKTVVHKCEHREFANYPTDILAHIPCPNKCGHEMEVASVKYMCCHGRENGDIA</sequence>
<protein>
    <recommendedName>
        <fullName evidence="10">Ribosomal protein L7/L12 C-terminal domain-containing protein</fullName>
    </recommendedName>
</protein>
<keyword evidence="2" id="KW-0689">Ribosomal protein</keyword>
<dbReference type="InterPro" id="IPR027942">
    <property type="entry name" value="SEO_N"/>
</dbReference>
<accession>A0AAN9PZY1</accession>
<feature type="domain" description="Sieve element occlusion N-terminal" evidence="6">
    <location>
        <begin position="296"/>
        <end position="560"/>
    </location>
</feature>
<dbReference type="Pfam" id="PF14576">
    <property type="entry name" value="SEO_N"/>
    <property type="match status" value="1"/>
</dbReference>
<evidence type="ECO:0000256" key="2">
    <source>
        <dbReference type="ARBA" id="ARBA00022980"/>
    </source>
</evidence>
<comment type="similarity">
    <text evidence="1">Belongs to the bacterial ribosomal protein bL12 family.</text>
</comment>
<proteinExistence type="inferred from homology"/>
<evidence type="ECO:0000313" key="8">
    <source>
        <dbReference type="EMBL" id="KAK7316622.1"/>
    </source>
</evidence>
<keyword evidence="3" id="KW-0687">Ribonucleoprotein</keyword>
<feature type="transmembrane region" description="Helical" evidence="4">
    <location>
        <begin position="210"/>
        <end position="231"/>
    </location>
</feature>
<dbReference type="SUPFAM" id="SSF54736">
    <property type="entry name" value="ClpS-like"/>
    <property type="match status" value="1"/>
</dbReference>
<dbReference type="EMBL" id="JAYKXN010000001">
    <property type="protein sequence ID" value="KAK7316622.1"/>
    <property type="molecule type" value="Genomic_DNA"/>
</dbReference>
<dbReference type="InterPro" id="IPR013823">
    <property type="entry name" value="Ribosomal_bL12_C"/>
</dbReference>
<dbReference type="GO" id="GO:0006412">
    <property type="term" value="P:translation"/>
    <property type="evidence" value="ECO:0007669"/>
    <property type="project" value="InterPro"/>
</dbReference>
<feature type="domain" description="Sieve element occlusion C-terminal" evidence="7">
    <location>
        <begin position="750"/>
        <end position="794"/>
    </location>
</feature>
<feature type="domain" description="Large ribosomal subunit protein bL12 C-terminal" evidence="5">
    <location>
        <begin position="88"/>
        <end position="154"/>
    </location>
</feature>
<evidence type="ECO:0000259" key="6">
    <source>
        <dbReference type="Pfam" id="PF14576"/>
    </source>
</evidence>
<evidence type="ECO:0000259" key="7">
    <source>
        <dbReference type="Pfam" id="PF14577"/>
    </source>
</evidence>
<dbReference type="AlphaFoldDB" id="A0AAN9PZY1"/>
<name>A0AAN9PZY1_CLITE</name>
<evidence type="ECO:0000313" key="9">
    <source>
        <dbReference type="Proteomes" id="UP001359559"/>
    </source>
</evidence>
<dbReference type="CDD" id="cd00387">
    <property type="entry name" value="Ribosomal_L7_L12"/>
    <property type="match status" value="1"/>
</dbReference>
<dbReference type="Gene3D" id="3.30.1390.10">
    <property type="match status" value="1"/>
</dbReference>
<keyword evidence="9" id="KW-1185">Reference proteome</keyword>
<dbReference type="InterPro" id="IPR000206">
    <property type="entry name" value="Ribosomal_bL12"/>
</dbReference>